<dbReference type="InterPro" id="IPR029063">
    <property type="entry name" value="SAM-dependent_MTases_sf"/>
</dbReference>
<feature type="domain" description="Carrier" evidence="9">
    <location>
        <begin position="616"/>
        <end position="693"/>
    </location>
</feature>
<dbReference type="InterPro" id="IPR036736">
    <property type="entry name" value="ACP-like_sf"/>
</dbReference>
<dbReference type="Gene3D" id="3.40.50.12780">
    <property type="entry name" value="N-terminal domain of ligase-like"/>
    <property type="match status" value="2"/>
</dbReference>
<dbReference type="CDD" id="cd02440">
    <property type="entry name" value="AdoMet_MTases"/>
    <property type="match status" value="1"/>
</dbReference>
<dbReference type="PROSITE" id="PS00455">
    <property type="entry name" value="AMP_BINDING"/>
    <property type="match status" value="3"/>
</dbReference>
<evidence type="ECO:0000313" key="10">
    <source>
        <dbReference type="EMBL" id="QSQ26196.1"/>
    </source>
</evidence>
<dbReference type="Pfam" id="PF00501">
    <property type="entry name" value="AMP-binding"/>
    <property type="match status" value="3"/>
</dbReference>
<evidence type="ECO:0000256" key="2">
    <source>
        <dbReference type="ARBA" id="ARBA00022450"/>
    </source>
</evidence>
<dbReference type="SUPFAM" id="SSF52777">
    <property type="entry name" value="CoA-dependent acyltransferases"/>
    <property type="match status" value="6"/>
</dbReference>
<dbReference type="Gene3D" id="3.30.559.30">
    <property type="entry name" value="Nonribosomal peptide synthetase, condensation domain"/>
    <property type="match status" value="3"/>
</dbReference>
<dbReference type="InterPro" id="IPR020806">
    <property type="entry name" value="PKS_PP-bd"/>
</dbReference>
<evidence type="ECO:0000256" key="8">
    <source>
        <dbReference type="SAM" id="MobiDB-lite"/>
    </source>
</evidence>
<dbReference type="InterPro" id="IPR042099">
    <property type="entry name" value="ANL_N_sf"/>
</dbReference>
<keyword evidence="5" id="KW-0276">Fatty acid metabolism</keyword>
<dbReference type="SUPFAM" id="SSF47336">
    <property type="entry name" value="ACP-like"/>
    <property type="match status" value="3"/>
</dbReference>
<comment type="cofactor">
    <cofactor evidence="1">
        <name>pantetheine 4'-phosphate</name>
        <dbReference type="ChEBI" id="CHEBI:47942"/>
    </cofactor>
</comment>
<gene>
    <name evidence="10" type="ORF">JY651_15215</name>
</gene>
<dbReference type="Pfam" id="PF08242">
    <property type="entry name" value="Methyltransf_12"/>
    <property type="match status" value="1"/>
</dbReference>
<dbReference type="Gene3D" id="1.10.1200.10">
    <property type="entry name" value="ACP-like"/>
    <property type="match status" value="3"/>
</dbReference>
<dbReference type="NCBIfam" id="NF003417">
    <property type="entry name" value="PRK04813.1"/>
    <property type="match status" value="5"/>
</dbReference>
<dbReference type="PANTHER" id="PTHR45527:SF1">
    <property type="entry name" value="FATTY ACID SYNTHASE"/>
    <property type="match status" value="1"/>
</dbReference>
<evidence type="ECO:0000256" key="6">
    <source>
        <dbReference type="ARBA" id="ARBA00023002"/>
    </source>
</evidence>
<dbReference type="SUPFAM" id="SSF56801">
    <property type="entry name" value="Acetyl-CoA synthetase-like"/>
    <property type="match status" value="3"/>
</dbReference>
<dbReference type="Gene3D" id="3.40.50.980">
    <property type="match status" value="2"/>
</dbReference>
<dbReference type="Gene3D" id="3.40.50.150">
    <property type="entry name" value="Vaccinia Virus protein VP39"/>
    <property type="match status" value="1"/>
</dbReference>
<evidence type="ECO:0000313" key="11">
    <source>
        <dbReference type="Proteomes" id="UP000662747"/>
    </source>
</evidence>
<keyword evidence="11" id="KW-1185">Reference proteome</keyword>
<dbReference type="NCBIfam" id="TIGR01733">
    <property type="entry name" value="AA-adenyl-dom"/>
    <property type="match status" value="2"/>
</dbReference>
<dbReference type="Gene3D" id="2.30.38.10">
    <property type="entry name" value="Luciferase, Domain 3"/>
    <property type="match status" value="1"/>
</dbReference>
<evidence type="ECO:0000256" key="7">
    <source>
        <dbReference type="ARBA" id="ARBA00023098"/>
    </source>
</evidence>
<dbReference type="Pfam" id="PF00550">
    <property type="entry name" value="PP-binding"/>
    <property type="match status" value="3"/>
</dbReference>
<dbReference type="Proteomes" id="UP000662747">
    <property type="component" value="Chromosome"/>
</dbReference>
<dbReference type="InterPro" id="IPR000873">
    <property type="entry name" value="AMP-dep_synth/lig_dom"/>
</dbReference>
<dbReference type="InterPro" id="IPR006162">
    <property type="entry name" value="Ppantetheine_attach_site"/>
</dbReference>
<dbReference type="SUPFAM" id="SSF53335">
    <property type="entry name" value="S-adenosyl-L-methionine-dependent methyltransferases"/>
    <property type="match status" value="1"/>
</dbReference>
<dbReference type="PROSITE" id="PS50075">
    <property type="entry name" value="CARRIER"/>
    <property type="match status" value="3"/>
</dbReference>
<dbReference type="CDD" id="cd17652">
    <property type="entry name" value="A_NRPS_CmdD_like"/>
    <property type="match status" value="1"/>
</dbReference>
<dbReference type="InterPro" id="IPR042098">
    <property type="entry name" value="TauD-like_sf"/>
</dbReference>
<dbReference type="Pfam" id="PF00668">
    <property type="entry name" value="Condensation"/>
    <property type="match status" value="3"/>
</dbReference>
<dbReference type="Gene3D" id="3.30.559.10">
    <property type="entry name" value="Chloramphenicol acetyltransferase-like domain"/>
    <property type="match status" value="3"/>
</dbReference>
<dbReference type="InterPro" id="IPR023213">
    <property type="entry name" value="CAT-like_dom_sf"/>
</dbReference>
<dbReference type="SUPFAM" id="SSF51197">
    <property type="entry name" value="Clavaminate synthase-like"/>
    <property type="match status" value="1"/>
</dbReference>
<dbReference type="CDD" id="cd17643">
    <property type="entry name" value="A_NRPS_Cytc1-like"/>
    <property type="match status" value="1"/>
</dbReference>
<keyword evidence="6" id="KW-0560">Oxidoreductase</keyword>
<dbReference type="Gene3D" id="3.30.300.30">
    <property type="match status" value="4"/>
</dbReference>
<dbReference type="InterPro" id="IPR020845">
    <property type="entry name" value="AMP-binding_CS"/>
</dbReference>
<dbReference type="InterPro" id="IPR025110">
    <property type="entry name" value="AMP-bd_C"/>
</dbReference>
<sequence length="4055" mass="441819">MKSPSSAPRESSLLELLEARATEHADAPLFTFVGDVEGEEERLSHAGLLKRAQAIGATLQAVAAPGERAVLLYPPGLEYVTGFFGCLAAGVVAVPAYPPDPARLERTLPRLRAIIQDSQATVVLTTSFILSMAELLFELAPDLRALRWLATDALPADAEAGWRRPALGRESLAFLQYTSGSTGTPKGVMLSHANLLHNLGLIGSAFQVRPDSVGVIWLPPYHDMGLIGGILQPLHGGFPVTLMSPMSFLQKPLRWLQAVSRFKGTISGGPNFAFELCARRATAEDAKALDLSTWEVAFCGAEPIRAATLERFAEVFAPAGFRREAFYPCYGLAEGTLIVTGEEKGRVPRVHVFEDAALSQGRAVRGEPGVAGARAHIGCGTTLAEQKLLVVEPESREVCAPGQVGEIWVSGGSVAQGYWRKPQVTAETFQARPVGQEDGPAYLRTGDLGVLLEDGQLIVTGRRKDLIILRGRNLYPQDVESVVERAHGCVRPGGVAAFALETPSGEALAVVAEVGRELAEAADPEALAAVADTVRQAIARELEVQPHTLALLPPGAVPKTSSGKLQRFACRAALTSGELPVLWRSDAASAATGAAPASGTPSTQTGPTESTAARTSESEELERLLREELVAVLGAEAAGQDANAPLTRLGLDSLGAAELQGRIEKRLGARVSAAALLQDLSLRGLVASISGAGANGQPALPPLQARPAGSGAPPASFAQQRLWFIQQLDPSSTAYHIPLALSLRGPLDAGVLERALAEWVRRHEVLRTTFVSRHGELVQQVNLPAPVALPVVDVSGTPAEARASLIDAQAALDGQQPMDPSTGPLLRCTLLRFAPEDHALLLSVHHLVVDGWSVGLLVRELAAIHGAFAEGRPSPLPEPVLQYADFAAWQRKHLTPKALASELTWWRQALADAPSLLALPTDRPRPQRLSFHGARRSRLLPASLMAKLHALGRREGATPFMCVVSALSTVLHRWSGQTDFVLGSAISGRDVTGNPALRSLIGDCTNFIPLRVRLPAEATVTGLLSAVKQGTLGALSHGHCPFDHILAAVQPGSQRRELYNIAFVLDDYDVPRALPVGGGVTLDVALLDNRTSELDMTFEAAHGPEGLIIGCKYATDLFEAETIDRLLGHLEVVIGAMVETPDARIAALPLMDEAERQQVLHGWNPRVEAPKDGTLVTRFEAQVDRTPDAIAVTFEGRGLTYRELDDRANSVAQVLLRHGVGPDVLVGVCLERGLDLVVALLGVLKAGGAYLPLDPSYPAENLAFMMQDAQAPVLMTQASLRDKVSAPGATVVRMDAEPDSAVHVPAPRPIPCNAPTDLAYVIYTSGSTGRPKGCMVQHDNVVRLFTATDPWFGFGPKDVWTLFHSYAFDFSVWELWGALLYGGRLVVVPYWVSRSPEAFYRLLAEEAVTVLNQTPTAFRQLIHAEQQAAARGALPSLALRYVIFGGEALDLAALRPWFERHGDARPRLVNMYGITETTVHVTHRPVGMEDVERPWSSVIGCAIPDLQVYLLDAAGQPVPVGVPGEIHVGGAGVARGYLRRPELTAARFVEDRFGPVPGRKLYRAGDLARRLPSGDLEYLGRIDNQVKIRGFRIELGEIESSLGTHPSVREAVVMAREDVPGDKRLAAYLVLGNLERAGAVEQTAQWKAVYDETYTQGERSEDPTFDISGWNDSYTGGPLPAEQMREWVDTTVRQILRLKPKRVLELGCGTGLLLYRLAPRCEAYWGVDFARPAVDRIARQKERLGESLRSVTLLHRTADDLSGIEPASFDTVILNSVIQYFPSADFLLGVIRGAARVLKPRGRIFLGDVRNHELLEAFRASIRLHRAPANLSSAQLLYRVQRDVMAEEELVLSPAFFTALPGLVPGISRVEVLPKHGRYDNELSRFRYEVILHVGEATPAPVAGPRPEWVDGTGLTLEALRERLLPKPAMLAVRHLPNARVLDDTRIVELLTGTGRPPDVAALRAILRDWPGSRGVEPEDLYDLGGALGYDVRVSWAGAYRDGALDVVFARPGEAAALDLTPEPQETPVAPERLANDPLRGARSAREVARIRQSLTERLPPHMVPSAFVVLPSLPLTPSGKVNRAALPAPEADRFVIDDEYVAPGTPTEEAVAKVFSEVLGQDRVGARDDFFALGGHSLLATQVVTRLRAQLGVELSLRTLFEAPTVARLAERIETLKGAARAGAQVIPLVPRGADAGDLLEVSFAQQRLWFLEQLQPGQTAYNIPIALRLNGPLNVDVLRRTFAEVVRRHEALRTTFVSREGQPLQRIHPAPEQWSLPEEDVGGEGADRASTQVHRRMHAEAQRPFDLEHGPLLRTMLLETGHDEHVLVLCMHHIVSDGWSMGVLVREVASLYEAFSQGRPSPLPELPVQYADYAVWQRATLRGDVLEAQLTYWRQQLAALSPLELATDEPRPPVQTFRGASVPVQLPQGLSGPLQALCQQEAVTPFMLLLAVWQVLLSRYSGQDDISVGAPIAGRQRAETEGLIGFFVNTLVFRSHVRNEDSFRALLRRVRETALGAYAHQDVPFERLVEELRPERDLSRAPLVQTLFALQNAPVPDLRLPGLDLRLQETECHTTRFELELTLTETPQGIRGTLHYNCDLFAPTTAERLARHFHTLAEALLAKPEAPLAAASILTTDERRQVLQQWNDTAAPFADGACVHTLFEAQARATPDAVALVFGDAHLTYRQLDVRANQLAHALVDLGVGPDTPVALCVERSFERLIGMLGILKAGGAYVPLDPDQPRERLAFMLQDCGAPVLLTTSRARPGLPGYTGPILSLDTGAEALAARPTAPPASGVTADHLAYVIYTSGSTGRPKGVMVTHRGVPNLVRHMVEATGLRAGQRVLQFASFSFDAAVYEVTLALLSGATLCLAAQEDLLPGPELVGLLRRHAIDSVLLPPSVLALLPSEGLESPGTLISGGEACTPQVVARWAPGRRFFNAYGPTEATVIATLHACSADDARPPIGRALANTQLYVLDGALQPVPVGVPGELYVGGVGLARGYLARPDLTAERFIPNPFAPEPGARLYRTGDRVRWREDGALDYLGRTDSQVKLRGFRIELGEIESALRRCPGVAEARVLVREDAPGAPRLVAYVVPAEGRPSESLKEALRSHLEHHLPDYMVPAAFVLLKSLPLTPNGKLDRKALPIPEAPSPGPTLPSTPTEEKLAAIWAEVLRVPKVGARDLFFELGGHSLLATQVLSRVRGTFGVDLPLRALFEAPTVEQMAARIDAAKATPATRAPPLVRTEGEGPHPLSFAQQRLWFVNQLDPASPLHNMPFEVRAQGRLDRGALQRALSDLVARHHVIRTHFALQDGRPVQHVADTADVPLLVIDLRDLPPAEREASLARHSEEEARRPFDLSTGLMMRVTLVALAEEEHAILFTMHHIASDAWSIAIFIRELGALYGAHARGQAAELRPLPLQYADFARWQRQWLTRPVLEEKLRFWKQHLAGTLPVLDLPTDRPRPPVQSQRGGRRDVALSPALTEALIRLGEQEDATPFVVMLAAFGVLLRSLGDNTDLLIGTPVAGRDRAETEGLIGFFVNMLPVRMHVDTAESFRALVARLRNVALDVLDHQDTPFDVLVDTFQPRRDPSRAPLFQAVLAFQNEALPPLELPGLTLSGSPRLPDVAAYDLHLSVQSGAAGYQLLLTHADLFEPSTAARMLAWLVAFLEQATAAPEVPLSTAQAAVDAQLRRQSMDDKLKQPGRARPSLKAVKPKPIAVTPGQLVRRSRLGEHPMPLVLEPEVRDVDLISWVQGNLDTVEGELFKHGALLFRGFARHSVEQFRGFFRTVCHDVLDYNEPSTPRTHLTQQVYTSTEYPPEQTIRLHNELAYSNDYPLKLAFYSVTAAKSGGETPLADSRRVLARIAPEVRERFRAQGVMYVRNFGSGVGLPWQSVFRTEDRAEVERSCRESNIELEWRSADRLRTRQVRPAMIAHPRTGEEVWFNQINVHDHRALPPQLREALLAVAEDPMFPLDMNACYGDGTPIETPVLESIFAAYEAETYAFPWQEGDILLVDNILVAHGRSPFVGPRRVLVMMGERTREARTSTHGALAR</sequence>
<dbReference type="SMART" id="SM00823">
    <property type="entry name" value="PKS_PP"/>
    <property type="match status" value="3"/>
</dbReference>
<feature type="domain" description="Carrier" evidence="9">
    <location>
        <begin position="3159"/>
        <end position="3234"/>
    </location>
</feature>
<dbReference type="RefSeq" id="WP_206727746.1">
    <property type="nucleotide sequence ID" value="NZ_CP071090.1"/>
</dbReference>
<accession>A0ABX7P6W4</accession>
<dbReference type="PROSITE" id="PS00012">
    <property type="entry name" value="PHOSPHOPANTETHEINE"/>
    <property type="match status" value="2"/>
</dbReference>
<keyword evidence="3" id="KW-0597">Phosphoprotein</keyword>
<dbReference type="InterPro" id="IPR045851">
    <property type="entry name" value="AMP-bd_C_sf"/>
</dbReference>
<dbReference type="InterPro" id="IPR040097">
    <property type="entry name" value="FAAL/FAAC"/>
</dbReference>
<keyword evidence="7" id="KW-0443">Lipid metabolism</keyword>
<dbReference type="CDD" id="cd19531">
    <property type="entry name" value="LCL_NRPS-like"/>
    <property type="match status" value="3"/>
</dbReference>
<feature type="domain" description="Carrier" evidence="9">
    <location>
        <begin position="2103"/>
        <end position="2178"/>
    </location>
</feature>
<dbReference type="InterPro" id="IPR001242">
    <property type="entry name" value="Condensation_dom"/>
</dbReference>
<dbReference type="InterPro" id="IPR003819">
    <property type="entry name" value="TauD/TfdA-like"/>
</dbReference>
<dbReference type="Pfam" id="PF13193">
    <property type="entry name" value="AMP-binding_C"/>
    <property type="match status" value="1"/>
</dbReference>
<evidence type="ECO:0000259" key="9">
    <source>
        <dbReference type="PROSITE" id="PS50075"/>
    </source>
</evidence>
<evidence type="ECO:0000256" key="3">
    <source>
        <dbReference type="ARBA" id="ARBA00022553"/>
    </source>
</evidence>
<dbReference type="EMBL" id="CP071090">
    <property type="protein sequence ID" value="QSQ26196.1"/>
    <property type="molecule type" value="Genomic_DNA"/>
</dbReference>
<dbReference type="InterPro" id="IPR009081">
    <property type="entry name" value="PP-bd_ACP"/>
</dbReference>
<dbReference type="Pfam" id="PF02668">
    <property type="entry name" value="TauD"/>
    <property type="match status" value="1"/>
</dbReference>
<dbReference type="CDD" id="cd05931">
    <property type="entry name" value="FAAL"/>
    <property type="match status" value="1"/>
</dbReference>
<proteinExistence type="predicted"/>
<dbReference type="InterPro" id="IPR010071">
    <property type="entry name" value="AA_adenyl_dom"/>
</dbReference>
<feature type="compositionally biased region" description="Low complexity" evidence="8">
    <location>
        <begin position="592"/>
        <end position="615"/>
    </location>
</feature>
<evidence type="ECO:0000256" key="5">
    <source>
        <dbReference type="ARBA" id="ARBA00022832"/>
    </source>
</evidence>
<evidence type="ECO:0000256" key="1">
    <source>
        <dbReference type="ARBA" id="ARBA00001957"/>
    </source>
</evidence>
<name>A0ABX7P6W4_9BACT</name>
<dbReference type="PANTHER" id="PTHR45527">
    <property type="entry name" value="NONRIBOSOMAL PEPTIDE SYNTHETASE"/>
    <property type="match status" value="1"/>
</dbReference>
<dbReference type="InterPro" id="IPR013217">
    <property type="entry name" value="Methyltransf_12"/>
</dbReference>
<organism evidence="10 11">
    <name type="scientific">Pyxidicoccus parkwayensis</name>
    <dbReference type="NCBI Taxonomy" id="2813578"/>
    <lineage>
        <taxon>Bacteria</taxon>
        <taxon>Pseudomonadati</taxon>
        <taxon>Myxococcota</taxon>
        <taxon>Myxococcia</taxon>
        <taxon>Myxococcales</taxon>
        <taxon>Cystobacterineae</taxon>
        <taxon>Myxococcaceae</taxon>
        <taxon>Pyxidicoccus</taxon>
    </lineage>
</organism>
<dbReference type="Gene3D" id="3.60.130.10">
    <property type="entry name" value="Clavaminate synthase-like"/>
    <property type="match status" value="1"/>
</dbReference>
<protein>
    <submittedName>
        <fullName evidence="10">Amino acid adenylation domain-containing protein</fullName>
    </submittedName>
</protein>
<reference evidence="10 11" key="1">
    <citation type="submission" date="2021-02" db="EMBL/GenBank/DDBJ databases">
        <title>De Novo genome assembly of isolated myxobacteria.</title>
        <authorList>
            <person name="Stevens D.C."/>
        </authorList>
    </citation>
    <scope>NUCLEOTIDE SEQUENCE [LARGE SCALE GENOMIC DNA]</scope>
    <source>
        <strain evidence="11">SCPEA02</strain>
    </source>
</reference>
<evidence type="ECO:0000256" key="4">
    <source>
        <dbReference type="ARBA" id="ARBA00022737"/>
    </source>
</evidence>
<keyword evidence="2" id="KW-0596">Phosphopantetheine</keyword>
<keyword evidence="4" id="KW-0677">Repeat</keyword>
<feature type="region of interest" description="Disordered" evidence="8">
    <location>
        <begin position="592"/>
        <end position="619"/>
    </location>
</feature>